<feature type="compositionally biased region" description="Low complexity" evidence="7">
    <location>
        <begin position="233"/>
        <end position="279"/>
    </location>
</feature>
<dbReference type="InterPro" id="IPR013980">
    <property type="entry name" value="MANSC_dom"/>
</dbReference>
<feature type="compositionally biased region" description="Polar residues" evidence="7">
    <location>
        <begin position="345"/>
        <end position="356"/>
    </location>
</feature>
<reference evidence="10 11" key="1">
    <citation type="submission" date="2019-09" db="EMBL/GenBank/DDBJ databases">
        <title>Bird 10,000 Genomes (B10K) Project - Family phase.</title>
        <authorList>
            <person name="Zhang G."/>
        </authorList>
    </citation>
    <scope>NUCLEOTIDE SEQUENCE [LARGE SCALE GENOMIC DNA]</scope>
    <source>
        <strain evidence="10">B10K-CU-031-22</strain>
    </source>
</reference>
<evidence type="ECO:0000313" key="11">
    <source>
        <dbReference type="Proteomes" id="UP000541181"/>
    </source>
</evidence>
<dbReference type="Pfam" id="PF17823">
    <property type="entry name" value="DUF5585"/>
    <property type="match status" value="1"/>
</dbReference>
<feature type="region of interest" description="Disordered" evidence="7">
    <location>
        <begin position="345"/>
        <end position="374"/>
    </location>
</feature>
<accession>A0A7K5GZ89</accession>
<dbReference type="EMBL" id="VZRC01000801">
    <property type="protein sequence ID" value="NWS62264.1"/>
    <property type="molecule type" value="Genomic_DNA"/>
</dbReference>
<dbReference type="GO" id="GO:0016020">
    <property type="term" value="C:membrane"/>
    <property type="evidence" value="ECO:0007669"/>
    <property type="project" value="UniProtKB-SubCell"/>
</dbReference>
<name>A0A7K5GZ89_9AVES</name>
<proteinExistence type="predicted"/>
<keyword evidence="2 8" id="KW-0812">Transmembrane</keyword>
<evidence type="ECO:0000256" key="5">
    <source>
        <dbReference type="ARBA" id="ARBA00023136"/>
    </source>
</evidence>
<dbReference type="PROSITE" id="PS50986">
    <property type="entry name" value="MANSC"/>
    <property type="match status" value="1"/>
</dbReference>
<keyword evidence="5 8" id="KW-0472">Membrane</keyword>
<evidence type="ECO:0000313" key="10">
    <source>
        <dbReference type="EMBL" id="NWS62264.1"/>
    </source>
</evidence>
<keyword evidence="11" id="KW-1185">Reference proteome</keyword>
<keyword evidence="3" id="KW-0732">Signal</keyword>
<comment type="subcellular location">
    <subcellularLocation>
        <location evidence="1">Membrane</location>
        <topology evidence="1">Single-pass type I membrane protein</topology>
    </subcellularLocation>
</comment>
<sequence length="433" mass="46183">FLVIACVMAGPSLGQECSVERVEDATIDINLSLTKGTRGAEPAYTPTPEACLRACCSGGKLSGDKKCNLMIFVARRTSTRPNCYLFYCPSAEACPIKPATGLVTYKITRDTHAPEDTSFKSEDFSSNGHSLSSDAGAFISGSQTSHQKHTPALQQSVSRQASKLLNHVGKHLDNSEFHTVFPESQRAKHPESLDPIPRQKVINLTPNTSSAVRIGNPSASFPTTQSVVLEPSSTTLTPLPTSTTQLESSKTSLLTGGATPTTITTTTTTTAPFPPTATARAKPGIPAATTTSASTSTTKQVTTKSRSATTPSWLRIPAVSPKPTVVSSKDTSRVTFPSLSSFALDTSDSPTASQKGHQGYEPSDSASYPPDRVQREKDVIQQAGKTNLLVDLIFGVILLLLVIALMGKKIQKSLQKKHYTHVDDLIDGMYTDV</sequence>
<feature type="non-terminal residue" evidence="10">
    <location>
        <position position="433"/>
    </location>
</feature>
<keyword evidence="6" id="KW-0325">Glycoprotein</keyword>
<evidence type="ECO:0000259" key="9">
    <source>
        <dbReference type="PROSITE" id="PS50986"/>
    </source>
</evidence>
<evidence type="ECO:0000256" key="7">
    <source>
        <dbReference type="SAM" id="MobiDB-lite"/>
    </source>
</evidence>
<feature type="region of interest" description="Disordered" evidence="7">
    <location>
        <begin position="233"/>
        <end position="316"/>
    </location>
</feature>
<dbReference type="Pfam" id="PF07502">
    <property type="entry name" value="MANEC"/>
    <property type="match status" value="1"/>
</dbReference>
<feature type="compositionally biased region" description="Low complexity" evidence="7">
    <location>
        <begin position="287"/>
        <end position="298"/>
    </location>
</feature>
<gene>
    <name evidence="10" type="primary">Mansc1</name>
    <name evidence="10" type="ORF">CHUBUR_R13346</name>
</gene>
<protein>
    <submittedName>
        <fullName evidence="10">MANS1 protein</fullName>
    </submittedName>
</protein>
<evidence type="ECO:0000256" key="4">
    <source>
        <dbReference type="ARBA" id="ARBA00022989"/>
    </source>
</evidence>
<dbReference type="InterPro" id="IPR041056">
    <property type="entry name" value="DUF5585"/>
</dbReference>
<dbReference type="Proteomes" id="UP000541181">
    <property type="component" value="Unassembled WGS sequence"/>
</dbReference>
<dbReference type="AlphaFoldDB" id="A0A7K5GZ89"/>
<dbReference type="PANTHER" id="PTHR46876">
    <property type="entry name" value="LOW-DENSITY LIPOPROTEIN RECEPTOR-RELATED PROTEIN 11"/>
    <property type="match status" value="1"/>
</dbReference>
<dbReference type="InterPro" id="IPR011106">
    <property type="entry name" value="MANSC_N"/>
</dbReference>
<dbReference type="PANTHER" id="PTHR46876:SF3">
    <property type="entry name" value="MANSC DOMAIN CONTAINING 1"/>
    <property type="match status" value="1"/>
</dbReference>
<feature type="transmembrane region" description="Helical" evidence="8">
    <location>
        <begin position="388"/>
        <end position="407"/>
    </location>
</feature>
<feature type="compositionally biased region" description="Polar residues" evidence="7">
    <location>
        <begin position="299"/>
        <end position="312"/>
    </location>
</feature>
<evidence type="ECO:0000256" key="3">
    <source>
        <dbReference type="ARBA" id="ARBA00022729"/>
    </source>
</evidence>
<feature type="region of interest" description="Disordered" evidence="7">
    <location>
        <begin position="135"/>
        <end position="157"/>
    </location>
</feature>
<evidence type="ECO:0000256" key="6">
    <source>
        <dbReference type="ARBA" id="ARBA00023180"/>
    </source>
</evidence>
<evidence type="ECO:0000256" key="8">
    <source>
        <dbReference type="SAM" id="Phobius"/>
    </source>
</evidence>
<keyword evidence="4 8" id="KW-1133">Transmembrane helix</keyword>
<feature type="domain" description="MANSC" evidence="9">
    <location>
        <begin position="21"/>
        <end position="105"/>
    </location>
</feature>
<comment type="caution">
    <text evidence="10">The sequence shown here is derived from an EMBL/GenBank/DDBJ whole genome shotgun (WGS) entry which is preliminary data.</text>
</comment>
<feature type="non-terminal residue" evidence="10">
    <location>
        <position position="1"/>
    </location>
</feature>
<evidence type="ECO:0000256" key="2">
    <source>
        <dbReference type="ARBA" id="ARBA00022692"/>
    </source>
</evidence>
<dbReference type="OrthoDB" id="10071013at2759"/>
<dbReference type="SMART" id="SM00765">
    <property type="entry name" value="MANEC"/>
    <property type="match status" value="1"/>
</dbReference>
<organism evidence="10 11">
    <name type="scientific">Chunga burmeisteri</name>
    <name type="common">Black-legged seriema</name>
    <dbReference type="NCBI Taxonomy" id="1352770"/>
    <lineage>
        <taxon>Eukaryota</taxon>
        <taxon>Metazoa</taxon>
        <taxon>Chordata</taxon>
        <taxon>Craniata</taxon>
        <taxon>Vertebrata</taxon>
        <taxon>Euteleostomi</taxon>
        <taxon>Archelosauria</taxon>
        <taxon>Archosauria</taxon>
        <taxon>Dinosauria</taxon>
        <taxon>Saurischia</taxon>
        <taxon>Theropoda</taxon>
        <taxon>Coelurosauria</taxon>
        <taxon>Aves</taxon>
        <taxon>Neognathae</taxon>
        <taxon>Neoaves</taxon>
        <taxon>Telluraves</taxon>
        <taxon>Australaves</taxon>
        <taxon>Cariamiformes</taxon>
        <taxon>Cariamidae</taxon>
        <taxon>Chunga</taxon>
    </lineage>
</organism>
<evidence type="ECO:0000256" key="1">
    <source>
        <dbReference type="ARBA" id="ARBA00004479"/>
    </source>
</evidence>